<feature type="active site" description="Nucleophile" evidence="2">
    <location>
        <position position="241"/>
    </location>
</feature>
<dbReference type="Pfam" id="PF01112">
    <property type="entry name" value="Asparaginase_2"/>
    <property type="match status" value="1"/>
</dbReference>
<accession>A0AB40AFM7</accession>
<keyword evidence="4" id="KW-1185">Reference proteome</keyword>
<evidence type="ECO:0000313" key="4">
    <source>
        <dbReference type="Proteomes" id="UP001515500"/>
    </source>
</evidence>
<dbReference type="CDD" id="cd04514">
    <property type="entry name" value="Taspase1_like"/>
    <property type="match status" value="1"/>
</dbReference>
<sequence>MAGDGAENPNPRFFVAVHVGAGFHSPSNEKAFKRAMRRACLAAASILRQTDGGCMDAVAAAIQVLEDDPITNAGRGSNLTEEGHVQCDACIMDGSSGAFGAVGAIPGVRNPIKIATYLVKEQMTGSSLLGRLPPIFLAGESAREWGMSKGIVLPETIAEAEAWLVTEKAKAQWLRYKSMLLNAKRQTESSSGSNPGTTKVVLTNSGVGALSCNMEKHTVGSGQSPCMKDDIGLEQDCIMDTVGVVCMDSLGHVASGSSSGGIALKVEGRVGLAAMYGSGCWASCKDPFGAPFVVGCCATGAGEYLMKGFTSRECCVSSSLSQAGPAAACTKVLRSIVQNSSQHSHDTGCGVLFVQADIQKDAENTNLLKTVELVAAFSSSSFGVGYFGNAMTCPKVSIQRSKRAPGGNDINFFAACINLTS</sequence>
<name>A0AB40AFM7_DIOCR</name>
<dbReference type="Gene3D" id="3.60.20.30">
    <property type="entry name" value="(Glycosyl)asparaginase"/>
    <property type="match status" value="1"/>
</dbReference>
<comment type="subunit">
    <text evidence="1">Heterotetramer of two alpha and two beta chains arranged as a dimer of alpha/beta heterodimers.</text>
</comment>
<dbReference type="PANTHER" id="PTHR10188:SF8">
    <property type="entry name" value="THREONINE ASPARTASE 1"/>
    <property type="match status" value="1"/>
</dbReference>
<dbReference type="Proteomes" id="UP001515500">
    <property type="component" value="Chromosome 1"/>
</dbReference>
<dbReference type="PANTHER" id="PTHR10188">
    <property type="entry name" value="L-ASPARAGINASE"/>
    <property type="match status" value="1"/>
</dbReference>
<evidence type="ECO:0000256" key="3">
    <source>
        <dbReference type="PIRSR" id="PIRSR600246-3"/>
    </source>
</evidence>
<dbReference type="InterPro" id="IPR000246">
    <property type="entry name" value="Peptidase_T2"/>
</dbReference>
<reference evidence="4" key="1">
    <citation type="submission" date="2025-05" db="UniProtKB">
        <authorList>
            <consortium name="RefSeq"/>
        </authorList>
    </citation>
    <scope>NUCLEOTIDE SEQUENCE [LARGE SCALE GENOMIC DNA]</scope>
</reference>
<evidence type="ECO:0000313" key="5">
    <source>
        <dbReference type="RefSeq" id="XP_039113700.1"/>
    </source>
</evidence>
<dbReference type="GO" id="GO:0004298">
    <property type="term" value="F:threonine-type endopeptidase activity"/>
    <property type="evidence" value="ECO:0007669"/>
    <property type="project" value="InterPro"/>
</dbReference>
<reference evidence="5" key="2">
    <citation type="submission" date="2025-08" db="UniProtKB">
        <authorList>
            <consortium name="RefSeq"/>
        </authorList>
    </citation>
    <scope>IDENTIFICATION</scope>
</reference>
<protein>
    <submittedName>
        <fullName evidence="5">Threonine aspartase isoform X1</fullName>
    </submittedName>
</protein>
<gene>
    <name evidence="5" type="primary">LOC120281172</name>
</gene>
<dbReference type="GO" id="GO:0051604">
    <property type="term" value="P:protein maturation"/>
    <property type="evidence" value="ECO:0007669"/>
    <property type="project" value="TreeGrafter"/>
</dbReference>
<dbReference type="FunFam" id="3.60.20.30:FF:000004">
    <property type="entry name" value="Putative threonine aspartase isoform A"/>
    <property type="match status" value="1"/>
</dbReference>
<feature type="site" description="Cleavage; by autolysis" evidence="3">
    <location>
        <begin position="240"/>
        <end position="241"/>
    </location>
</feature>
<dbReference type="GO" id="GO:0005737">
    <property type="term" value="C:cytoplasm"/>
    <property type="evidence" value="ECO:0007669"/>
    <property type="project" value="TreeGrafter"/>
</dbReference>
<dbReference type="RefSeq" id="XP_039113700.1">
    <property type="nucleotide sequence ID" value="XM_039257766.1"/>
</dbReference>
<evidence type="ECO:0000256" key="1">
    <source>
        <dbReference type="ARBA" id="ARBA00011601"/>
    </source>
</evidence>
<organism evidence="4 5">
    <name type="scientific">Dioscorea cayennensis subsp. rotundata</name>
    <name type="common">White Guinea yam</name>
    <name type="synonym">Dioscorea rotundata</name>
    <dbReference type="NCBI Taxonomy" id="55577"/>
    <lineage>
        <taxon>Eukaryota</taxon>
        <taxon>Viridiplantae</taxon>
        <taxon>Streptophyta</taxon>
        <taxon>Embryophyta</taxon>
        <taxon>Tracheophyta</taxon>
        <taxon>Spermatophyta</taxon>
        <taxon>Magnoliopsida</taxon>
        <taxon>Liliopsida</taxon>
        <taxon>Dioscoreales</taxon>
        <taxon>Dioscoreaceae</taxon>
        <taxon>Dioscorea</taxon>
    </lineage>
</organism>
<dbReference type="InterPro" id="IPR037464">
    <property type="entry name" value="Taspase1"/>
</dbReference>
<proteinExistence type="predicted"/>
<dbReference type="SUPFAM" id="SSF56235">
    <property type="entry name" value="N-terminal nucleophile aminohydrolases (Ntn hydrolases)"/>
    <property type="match status" value="1"/>
</dbReference>
<dbReference type="InterPro" id="IPR029055">
    <property type="entry name" value="Ntn_hydrolases_N"/>
</dbReference>
<dbReference type="GeneID" id="120281172"/>
<evidence type="ECO:0000256" key="2">
    <source>
        <dbReference type="PIRSR" id="PIRSR600246-1"/>
    </source>
</evidence>
<dbReference type="AlphaFoldDB" id="A0AB40AFM7"/>